<name>A0A811L4P4_9BILA</name>
<dbReference type="Proteomes" id="UP000783686">
    <property type="component" value="Unassembled WGS sequence"/>
</dbReference>
<evidence type="ECO:0000256" key="3">
    <source>
        <dbReference type="ARBA" id="ARBA00023319"/>
    </source>
</evidence>
<evidence type="ECO:0000259" key="4">
    <source>
        <dbReference type="PROSITE" id="PS50835"/>
    </source>
</evidence>
<dbReference type="Proteomes" id="UP000614601">
    <property type="component" value="Unassembled WGS sequence"/>
</dbReference>
<keyword evidence="6" id="KW-1185">Reference proteome</keyword>
<protein>
    <recommendedName>
        <fullName evidence="4">Ig-like domain-containing protein</fullName>
    </recommendedName>
</protein>
<accession>A0A811L4P4</accession>
<proteinExistence type="predicted"/>
<evidence type="ECO:0000256" key="2">
    <source>
        <dbReference type="ARBA" id="ARBA00023157"/>
    </source>
</evidence>
<dbReference type="CDD" id="cd00096">
    <property type="entry name" value="Ig"/>
    <property type="match status" value="1"/>
</dbReference>
<dbReference type="SMART" id="SM00409">
    <property type="entry name" value="IG"/>
    <property type="match status" value="1"/>
</dbReference>
<evidence type="ECO:0000256" key="1">
    <source>
        <dbReference type="ARBA" id="ARBA00022737"/>
    </source>
</evidence>
<organism evidence="5 6">
    <name type="scientific">Bursaphelenchus okinawaensis</name>
    <dbReference type="NCBI Taxonomy" id="465554"/>
    <lineage>
        <taxon>Eukaryota</taxon>
        <taxon>Metazoa</taxon>
        <taxon>Ecdysozoa</taxon>
        <taxon>Nematoda</taxon>
        <taxon>Chromadorea</taxon>
        <taxon>Rhabditida</taxon>
        <taxon>Tylenchina</taxon>
        <taxon>Tylenchomorpha</taxon>
        <taxon>Aphelenchoidea</taxon>
        <taxon>Aphelenchoididae</taxon>
        <taxon>Bursaphelenchus</taxon>
    </lineage>
</organism>
<dbReference type="EMBL" id="CAJFCW020000005">
    <property type="protein sequence ID" value="CAG9119651.1"/>
    <property type="molecule type" value="Genomic_DNA"/>
</dbReference>
<dbReference type="InterPro" id="IPR013098">
    <property type="entry name" value="Ig_I-set"/>
</dbReference>
<dbReference type="EMBL" id="CAJFDH010000005">
    <property type="protein sequence ID" value="CAD5224125.1"/>
    <property type="molecule type" value="Genomic_DNA"/>
</dbReference>
<dbReference type="PROSITE" id="PS50835">
    <property type="entry name" value="IG_LIKE"/>
    <property type="match status" value="2"/>
</dbReference>
<reference evidence="5" key="1">
    <citation type="submission" date="2020-09" db="EMBL/GenBank/DDBJ databases">
        <authorList>
            <person name="Kikuchi T."/>
        </authorList>
    </citation>
    <scope>NUCLEOTIDE SEQUENCE</scope>
    <source>
        <strain evidence="5">SH1</strain>
    </source>
</reference>
<dbReference type="InterPro" id="IPR003599">
    <property type="entry name" value="Ig_sub"/>
</dbReference>
<evidence type="ECO:0000313" key="6">
    <source>
        <dbReference type="Proteomes" id="UP000614601"/>
    </source>
</evidence>
<dbReference type="SUPFAM" id="SSF48726">
    <property type="entry name" value="Immunoglobulin"/>
    <property type="match status" value="2"/>
</dbReference>
<keyword evidence="3" id="KW-0393">Immunoglobulin domain</keyword>
<dbReference type="PANTHER" id="PTHR47633:SF4">
    <property type="entry name" value="MYOPALLADIN ISOFORM X1"/>
    <property type="match status" value="1"/>
</dbReference>
<feature type="domain" description="Ig-like" evidence="4">
    <location>
        <begin position="97"/>
        <end position="183"/>
    </location>
</feature>
<feature type="domain" description="Ig-like" evidence="4">
    <location>
        <begin position="1"/>
        <end position="59"/>
    </location>
</feature>
<dbReference type="InterPro" id="IPR036179">
    <property type="entry name" value="Ig-like_dom_sf"/>
</dbReference>
<gene>
    <name evidence="5" type="ORF">BOKJ2_LOCUS10895</name>
</gene>
<dbReference type="Gene3D" id="2.60.40.10">
    <property type="entry name" value="Immunoglobulins"/>
    <property type="match status" value="2"/>
</dbReference>
<dbReference type="SMART" id="SM00408">
    <property type="entry name" value="IGc2"/>
    <property type="match status" value="1"/>
</dbReference>
<dbReference type="FunFam" id="2.60.40.10:FF:000032">
    <property type="entry name" value="palladin isoform X1"/>
    <property type="match status" value="1"/>
</dbReference>
<dbReference type="PANTHER" id="PTHR47633">
    <property type="entry name" value="IMMUNOGLOBULIN"/>
    <property type="match status" value="1"/>
</dbReference>
<dbReference type="Pfam" id="PF07679">
    <property type="entry name" value="I-set"/>
    <property type="match status" value="2"/>
</dbReference>
<keyword evidence="2" id="KW-1015">Disulfide bond</keyword>
<dbReference type="InterPro" id="IPR003598">
    <property type="entry name" value="Ig_sub2"/>
</dbReference>
<dbReference type="InterPro" id="IPR007110">
    <property type="entry name" value="Ig-like_dom"/>
</dbReference>
<sequence length="187" mass="19640">MVRWYRNNEPIKPGRSYETGHSAGEAWLKIASVSQEHAAEFKCEASNPAGKASTVANLVIKPTSGKIGLVPASATGTIVSEGPSSAQSKTTQAAKAPQFVQKLTSINARAGENVKLVAVIDGQPLPNITWNFNGKALTGAHKATQEGNKVILELTRVSAQQAGTYACVLKNASGTAQSEAKLNLQSR</sequence>
<comment type="caution">
    <text evidence="5">The sequence shown here is derived from an EMBL/GenBank/DDBJ whole genome shotgun (WGS) entry which is preliminary data.</text>
</comment>
<dbReference type="AlphaFoldDB" id="A0A811L4P4"/>
<evidence type="ECO:0000313" key="5">
    <source>
        <dbReference type="EMBL" id="CAD5224125.1"/>
    </source>
</evidence>
<dbReference type="InterPro" id="IPR013783">
    <property type="entry name" value="Ig-like_fold"/>
</dbReference>
<keyword evidence="1" id="KW-0677">Repeat</keyword>
<dbReference type="OrthoDB" id="5847945at2759"/>